<accession>A0A1H9GI35</accession>
<feature type="region of interest" description="Disordered" evidence="1">
    <location>
        <begin position="43"/>
        <end position="145"/>
    </location>
</feature>
<organism evidence="4 5">
    <name type="scientific">Faunimonas pinastri</name>
    <dbReference type="NCBI Taxonomy" id="1855383"/>
    <lineage>
        <taxon>Bacteria</taxon>
        <taxon>Pseudomonadati</taxon>
        <taxon>Pseudomonadota</taxon>
        <taxon>Alphaproteobacteria</taxon>
        <taxon>Hyphomicrobiales</taxon>
        <taxon>Afifellaceae</taxon>
        <taxon>Faunimonas</taxon>
    </lineage>
</organism>
<evidence type="ECO:0000313" key="4">
    <source>
        <dbReference type="EMBL" id="SEQ49693.1"/>
    </source>
</evidence>
<dbReference type="STRING" id="1855383.SAMN05216548_10545"/>
<dbReference type="InterPro" id="IPR021994">
    <property type="entry name" value="DUF3592"/>
</dbReference>
<evidence type="ECO:0000313" key="5">
    <source>
        <dbReference type="Proteomes" id="UP000199647"/>
    </source>
</evidence>
<evidence type="ECO:0000259" key="3">
    <source>
        <dbReference type="Pfam" id="PF12158"/>
    </source>
</evidence>
<evidence type="ECO:0000256" key="2">
    <source>
        <dbReference type="SAM" id="Phobius"/>
    </source>
</evidence>
<dbReference type="Pfam" id="PF12158">
    <property type="entry name" value="DUF3592"/>
    <property type="match status" value="1"/>
</dbReference>
<feature type="compositionally biased region" description="Low complexity" evidence="1">
    <location>
        <begin position="120"/>
        <end position="133"/>
    </location>
</feature>
<keyword evidence="2" id="KW-0472">Membrane</keyword>
<dbReference type="OrthoDB" id="4750277at2"/>
<evidence type="ECO:0000256" key="1">
    <source>
        <dbReference type="SAM" id="MobiDB-lite"/>
    </source>
</evidence>
<keyword evidence="2" id="KW-0812">Transmembrane</keyword>
<dbReference type="RefSeq" id="WP_143061917.1">
    <property type="nucleotide sequence ID" value="NZ_FOFG01000005.1"/>
</dbReference>
<sequence>MPLKSTPTDRCRFLPVPFPALWLALGMGVGAVPPVLAQTAPSDAVGQHAAPPSPGRASDSVLFSPERLTDNPAPLVPPGASGPAISSPEGIANPKDPLISSPPVAPPVASGPPVAPAPARPATSAPQPTTGPAANPPARPAAIPEDESRSGLAWICFGLFGLAGLGFLGLWLFRSRPNGHTARWPSVPATVLASIARPAPRPEVATPDDAGTEDEAADRFVPSVHYRYSVDGESFYGDRLRAGEGDAAPIEDVRRVLARYPEGGMLEIRYDPKAPAESTLDVPEPRSPAPLMAAVIALVVALAALAYALI</sequence>
<keyword evidence="5" id="KW-1185">Reference proteome</keyword>
<feature type="transmembrane region" description="Helical" evidence="2">
    <location>
        <begin position="152"/>
        <end position="173"/>
    </location>
</feature>
<name>A0A1H9GI35_9HYPH</name>
<dbReference type="EMBL" id="FOFG01000005">
    <property type="protein sequence ID" value="SEQ49693.1"/>
    <property type="molecule type" value="Genomic_DNA"/>
</dbReference>
<proteinExistence type="predicted"/>
<feature type="domain" description="DUF3592" evidence="3">
    <location>
        <begin position="217"/>
        <end position="282"/>
    </location>
</feature>
<dbReference type="AlphaFoldDB" id="A0A1H9GI35"/>
<feature type="compositionally biased region" description="Pro residues" evidence="1">
    <location>
        <begin position="103"/>
        <end position="119"/>
    </location>
</feature>
<protein>
    <recommendedName>
        <fullName evidence="3">DUF3592 domain-containing protein</fullName>
    </recommendedName>
</protein>
<feature type="transmembrane region" description="Helical" evidence="2">
    <location>
        <begin position="291"/>
        <end position="309"/>
    </location>
</feature>
<feature type="compositionally biased region" description="Low complexity" evidence="1">
    <location>
        <begin position="78"/>
        <end position="88"/>
    </location>
</feature>
<reference evidence="4 5" key="1">
    <citation type="submission" date="2016-10" db="EMBL/GenBank/DDBJ databases">
        <authorList>
            <person name="de Groot N.N."/>
        </authorList>
    </citation>
    <scope>NUCLEOTIDE SEQUENCE [LARGE SCALE GENOMIC DNA]</scope>
    <source>
        <strain evidence="4 5">A52C2</strain>
    </source>
</reference>
<gene>
    <name evidence="4" type="ORF">SAMN05216548_10545</name>
</gene>
<keyword evidence="2" id="KW-1133">Transmembrane helix</keyword>
<dbReference type="Proteomes" id="UP000199647">
    <property type="component" value="Unassembled WGS sequence"/>
</dbReference>